<evidence type="ECO:0000256" key="1">
    <source>
        <dbReference type="SAM" id="Phobius"/>
    </source>
</evidence>
<dbReference type="AlphaFoldDB" id="A0A1T4NY97"/>
<sequence>MNRKKIVVIISIIVIVFSVICSVLPLITMNELADKTVISTFGETVTLYGKGLYARNSVSSAVQAIAQDMVTLILIVPGMIAALLMIRKERMIGKFLLTGLFGYMLYTYMSYAFLMYYNDIFLLYVANMTLSFYGFVLCVMMLLDEIKIERLKSDMPTKGLRIFLFVSGVMIFFMWIGKIVPTIGKDTAPAGLDNCTSLVIQAMDMGIIVPACFVIAYLLRIKHKLGYILGPVIIVKAVTLVTAVLAMAIYMKISGVEVDVASFVIFGPICIASYIFFFIIMRKIGRYNKSKNEG</sequence>
<protein>
    <submittedName>
        <fullName evidence="2">Uncharacterized protein</fullName>
    </submittedName>
</protein>
<dbReference type="OrthoDB" id="3260635at2"/>
<feature type="transmembrane region" description="Helical" evidence="1">
    <location>
        <begin position="95"/>
        <end position="114"/>
    </location>
</feature>
<evidence type="ECO:0000313" key="2">
    <source>
        <dbReference type="EMBL" id="SJZ84185.1"/>
    </source>
</evidence>
<dbReference type="EMBL" id="FUXA01000010">
    <property type="protein sequence ID" value="SJZ84185.1"/>
    <property type="molecule type" value="Genomic_DNA"/>
</dbReference>
<feature type="transmembrane region" description="Helical" evidence="1">
    <location>
        <begin position="65"/>
        <end position="86"/>
    </location>
</feature>
<reference evidence="2 3" key="1">
    <citation type="submission" date="2017-02" db="EMBL/GenBank/DDBJ databases">
        <authorList>
            <person name="Peterson S.W."/>
        </authorList>
    </citation>
    <scope>NUCLEOTIDE SEQUENCE [LARGE SCALE GENOMIC DNA]</scope>
    <source>
        <strain evidence="2 3">ATCC 17233</strain>
    </source>
</reference>
<feature type="transmembrane region" description="Helical" evidence="1">
    <location>
        <begin position="120"/>
        <end position="142"/>
    </location>
</feature>
<evidence type="ECO:0000313" key="3">
    <source>
        <dbReference type="Proteomes" id="UP000189857"/>
    </source>
</evidence>
<name>A0A1T4NY97_9FIRM</name>
<keyword evidence="1" id="KW-1133">Transmembrane helix</keyword>
<keyword evidence="3" id="KW-1185">Reference proteome</keyword>
<keyword evidence="1" id="KW-0472">Membrane</keyword>
<keyword evidence="1" id="KW-0812">Transmembrane</keyword>
<feature type="transmembrane region" description="Helical" evidence="1">
    <location>
        <begin position="263"/>
        <end position="281"/>
    </location>
</feature>
<feature type="transmembrane region" description="Helical" evidence="1">
    <location>
        <begin position="162"/>
        <end position="180"/>
    </location>
</feature>
<dbReference type="Proteomes" id="UP000189857">
    <property type="component" value="Unassembled WGS sequence"/>
</dbReference>
<accession>A0A1T4NY97</accession>
<feature type="transmembrane region" description="Helical" evidence="1">
    <location>
        <begin position="200"/>
        <end position="219"/>
    </location>
</feature>
<feature type="transmembrane region" description="Helical" evidence="1">
    <location>
        <begin position="226"/>
        <end position="251"/>
    </location>
</feature>
<feature type="transmembrane region" description="Helical" evidence="1">
    <location>
        <begin position="7"/>
        <end position="27"/>
    </location>
</feature>
<organism evidence="2 3">
    <name type="scientific">Eubacterium ruminantium</name>
    <dbReference type="NCBI Taxonomy" id="42322"/>
    <lineage>
        <taxon>Bacteria</taxon>
        <taxon>Bacillati</taxon>
        <taxon>Bacillota</taxon>
        <taxon>Clostridia</taxon>
        <taxon>Eubacteriales</taxon>
        <taxon>Eubacteriaceae</taxon>
        <taxon>Eubacterium</taxon>
    </lineage>
</organism>
<dbReference type="RefSeq" id="WP_078787588.1">
    <property type="nucleotide sequence ID" value="NZ_FMTO01000009.1"/>
</dbReference>
<gene>
    <name evidence="2" type="ORF">SAMN02745110_01760</name>
</gene>
<proteinExistence type="predicted"/>